<dbReference type="AlphaFoldDB" id="A0A9P0QPQ5"/>
<dbReference type="GO" id="GO:0043456">
    <property type="term" value="P:regulation of pentose-phosphate shunt"/>
    <property type="evidence" value="ECO:0007669"/>
    <property type="project" value="TreeGrafter"/>
</dbReference>
<dbReference type="OrthoDB" id="354304at2759"/>
<protein>
    <submittedName>
        <fullName evidence="4">Broad-specificity phosphatase</fullName>
    </submittedName>
</protein>
<name>A0A9P0QPQ5_9ASCO</name>
<dbReference type="InterPro" id="IPR001345">
    <property type="entry name" value="PG/BPGM_mutase_AS"/>
</dbReference>
<dbReference type="PANTHER" id="PTHR46517:SF1">
    <property type="entry name" value="FRUCTOSE-2,6-BISPHOSPHATASE TIGAR"/>
    <property type="match status" value="1"/>
</dbReference>
<dbReference type="InterPro" id="IPR029033">
    <property type="entry name" value="His_PPase_superfam"/>
</dbReference>
<dbReference type="GO" id="GO:0045820">
    <property type="term" value="P:negative regulation of glycolytic process"/>
    <property type="evidence" value="ECO:0007669"/>
    <property type="project" value="TreeGrafter"/>
</dbReference>
<comment type="caution">
    <text evidence="4">The sequence shown here is derived from an EMBL/GenBank/DDBJ whole genome shotgun (WGS) entry which is preliminary data.</text>
</comment>
<dbReference type="Pfam" id="PF00300">
    <property type="entry name" value="His_Phos_1"/>
    <property type="match status" value="1"/>
</dbReference>
<keyword evidence="5" id="KW-1185">Reference proteome</keyword>
<evidence type="ECO:0000256" key="1">
    <source>
        <dbReference type="ARBA" id="ARBA00022801"/>
    </source>
</evidence>
<dbReference type="GO" id="GO:0004331">
    <property type="term" value="F:fructose-2,6-bisphosphate 2-phosphatase activity"/>
    <property type="evidence" value="ECO:0007669"/>
    <property type="project" value="TreeGrafter"/>
</dbReference>
<proteinExistence type="predicted"/>
<dbReference type="SMART" id="SM00855">
    <property type="entry name" value="PGAM"/>
    <property type="match status" value="1"/>
</dbReference>
<feature type="binding site" evidence="3">
    <location>
        <position position="71"/>
    </location>
    <ligand>
        <name>substrate</name>
    </ligand>
</feature>
<dbReference type="InterPro" id="IPR051695">
    <property type="entry name" value="Phosphoglycerate_Mutase"/>
</dbReference>
<evidence type="ECO:0000313" key="5">
    <source>
        <dbReference type="Proteomes" id="UP000837801"/>
    </source>
</evidence>
<feature type="active site" description="Tele-phosphohistidine intermediate" evidence="2">
    <location>
        <position position="22"/>
    </location>
</feature>
<keyword evidence="1" id="KW-0378">Hydrolase</keyword>
<reference evidence="4" key="1">
    <citation type="submission" date="2022-03" db="EMBL/GenBank/DDBJ databases">
        <authorList>
            <person name="Legras J.-L."/>
            <person name="Devillers H."/>
            <person name="Grondin C."/>
        </authorList>
    </citation>
    <scope>NUCLEOTIDE SEQUENCE</scope>
    <source>
        <strain evidence="4">CLIB 1423</strain>
    </source>
</reference>
<dbReference type="Proteomes" id="UP000837801">
    <property type="component" value="Unassembled WGS sequence"/>
</dbReference>
<sequence>MTVSSSLSNTNPSVVRVFLVRHGQTDYNVKKILQGHIDIDVNSTGIDQAKKVGERFKSVPIDAVFSSDLIRCRNTTKEIIEHHPHLASKVQYTTSLRERNMGQVEGMHIADAIKKFGHDFRNLGEKEEDFVGKIYKFWESVLDESIEENYSNCVLVTHGGVLTAFANYLHRNGYDLSPDLTAENLRVPFNTSVTVVDFNKETKQGTIQLFGETAHLGEQKVVTDQLLR</sequence>
<gene>
    <name evidence="4" type="ORF">CLIB1423_06S06062</name>
</gene>
<evidence type="ECO:0000313" key="4">
    <source>
        <dbReference type="EMBL" id="CAH2352421.1"/>
    </source>
</evidence>
<dbReference type="Gene3D" id="3.40.50.1240">
    <property type="entry name" value="Phosphoglycerate mutase-like"/>
    <property type="match status" value="1"/>
</dbReference>
<accession>A0A9P0QPQ5</accession>
<evidence type="ECO:0000256" key="3">
    <source>
        <dbReference type="PIRSR" id="PIRSR613078-2"/>
    </source>
</evidence>
<dbReference type="InterPro" id="IPR013078">
    <property type="entry name" value="His_Pase_superF_clade-1"/>
</dbReference>
<dbReference type="EMBL" id="CAKXYY010000006">
    <property type="protein sequence ID" value="CAH2352421.1"/>
    <property type="molecule type" value="Genomic_DNA"/>
</dbReference>
<dbReference type="GO" id="GO:0005829">
    <property type="term" value="C:cytosol"/>
    <property type="evidence" value="ECO:0007669"/>
    <property type="project" value="TreeGrafter"/>
</dbReference>
<dbReference type="CDD" id="cd07067">
    <property type="entry name" value="HP_PGM_like"/>
    <property type="match status" value="1"/>
</dbReference>
<feature type="active site" description="Proton donor/acceptor" evidence="2">
    <location>
        <position position="98"/>
    </location>
</feature>
<dbReference type="PROSITE" id="PS00175">
    <property type="entry name" value="PG_MUTASE"/>
    <property type="match status" value="1"/>
</dbReference>
<evidence type="ECO:0000256" key="2">
    <source>
        <dbReference type="PIRSR" id="PIRSR613078-1"/>
    </source>
</evidence>
<dbReference type="SUPFAM" id="SSF53254">
    <property type="entry name" value="Phosphoglycerate mutase-like"/>
    <property type="match status" value="1"/>
</dbReference>
<dbReference type="PANTHER" id="PTHR46517">
    <property type="entry name" value="FRUCTOSE-2,6-BISPHOSPHATASE TIGAR"/>
    <property type="match status" value="1"/>
</dbReference>
<organism evidence="4 5">
    <name type="scientific">[Candida] railenensis</name>
    <dbReference type="NCBI Taxonomy" id="45579"/>
    <lineage>
        <taxon>Eukaryota</taxon>
        <taxon>Fungi</taxon>
        <taxon>Dikarya</taxon>
        <taxon>Ascomycota</taxon>
        <taxon>Saccharomycotina</taxon>
        <taxon>Pichiomycetes</taxon>
        <taxon>Debaryomycetaceae</taxon>
        <taxon>Kurtzmaniella</taxon>
    </lineage>
</organism>
<feature type="binding site" evidence="3">
    <location>
        <begin position="21"/>
        <end position="28"/>
    </location>
    <ligand>
        <name>substrate</name>
    </ligand>
</feature>